<protein>
    <submittedName>
        <fullName evidence="3">RAD9A-like protein</fullName>
    </submittedName>
</protein>
<dbReference type="InterPro" id="IPR026584">
    <property type="entry name" value="Rad9"/>
</dbReference>
<evidence type="ECO:0000256" key="2">
    <source>
        <dbReference type="SAM" id="MobiDB-lite"/>
    </source>
</evidence>
<evidence type="ECO:0000313" key="3">
    <source>
        <dbReference type="EMBL" id="WAR01256.1"/>
    </source>
</evidence>
<dbReference type="Pfam" id="PF04139">
    <property type="entry name" value="Rad9"/>
    <property type="match status" value="1"/>
</dbReference>
<dbReference type="InterPro" id="IPR007268">
    <property type="entry name" value="Rad9/Ddc1"/>
</dbReference>
<feature type="compositionally biased region" description="Basic and acidic residues" evidence="2">
    <location>
        <begin position="336"/>
        <end position="349"/>
    </location>
</feature>
<dbReference type="Gene3D" id="3.70.10.10">
    <property type="match status" value="1"/>
</dbReference>
<name>A0ABY7E258_MYAAR</name>
<feature type="compositionally biased region" description="Polar residues" evidence="2">
    <location>
        <begin position="280"/>
        <end position="292"/>
    </location>
</feature>
<dbReference type="PIRSF" id="PIRSF009303">
    <property type="entry name" value="Cell_cycle_RAD9"/>
    <property type="match status" value="1"/>
</dbReference>
<gene>
    <name evidence="3" type="ORF">MAR_007814</name>
</gene>
<reference evidence="3" key="1">
    <citation type="submission" date="2022-11" db="EMBL/GenBank/DDBJ databases">
        <title>Centuries of genome instability and evolution in soft-shell clam transmissible cancer (bioRxiv).</title>
        <authorList>
            <person name="Hart S.F.M."/>
            <person name="Yonemitsu M.A."/>
            <person name="Giersch R.M."/>
            <person name="Beal B.F."/>
            <person name="Arriagada G."/>
            <person name="Davis B.W."/>
            <person name="Ostrander E.A."/>
            <person name="Goff S.P."/>
            <person name="Metzger M.J."/>
        </authorList>
    </citation>
    <scope>NUCLEOTIDE SEQUENCE</scope>
    <source>
        <strain evidence="3">MELC-2E11</strain>
        <tissue evidence="3">Siphon/mantle</tissue>
    </source>
</reference>
<dbReference type="SUPFAM" id="SSF55979">
    <property type="entry name" value="DNA clamp"/>
    <property type="match status" value="1"/>
</dbReference>
<dbReference type="PANTHER" id="PTHR15237">
    <property type="entry name" value="DNA REPAIR PROTEIN RAD9"/>
    <property type="match status" value="1"/>
</dbReference>
<comment type="similarity">
    <text evidence="1">Belongs to the rad9 family.</text>
</comment>
<dbReference type="InterPro" id="IPR046938">
    <property type="entry name" value="DNA_clamp_sf"/>
</dbReference>
<feature type="compositionally biased region" description="Polar residues" evidence="2">
    <location>
        <begin position="409"/>
        <end position="427"/>
    </location>
</feature>
<evidence type="ECO:0000256" key="1">
    <source>
        <dbReference type="ARBA" id="ARBA00008494"/>
    </source>
</evidence>
<feature type="region of interest" description="Disordered" evidence="2">
    <location>
        <begin position="336"/>
        <end position="377"/>
    </location>
</feature>
<evidence type="ECO:0000313" key="4">
    <source>
        <dbReference type="Proteomes" id="UP001164746"/>
    </source>
</evidence>
<proteinExistence type="inferred from homology"/>
<accession>A0ABY7E258</accession>
<organism evidence="3 4">
    <name type="scientific">Mya arenaria</name>
    <name type="common">Soft-shell clam</name>
    <dbReference type="NCBI Taxonomy" id="6604"/>
    <lineage>
        <taxon>Eukaryota</taxon>
        <taxon>Metazoa</taxon>
        <taxon>Spiralia</taxon>
        <taxon>Lophotrochozoa</taxon>
        <taxon>Mollusca</taxon>
        <taxon>Bivalvia</taxon>
        <taxon>Autobranchia</taxon>
        <taxon>Heteroconchia</taxon>
        <taxon>Euheterodonta</taxon>
        <taxon>Imparidentia</taxon>
        <taxon>Neoheterodontei</taxon>
        <taxon>Myida</taxon>
        <taxon>Myoidea</taxon>
        <taxon>Myidae</taxon>
        <taxon>Mya</taxon>
    </lineage>
</organism>
<dbReference type="EMBL" id="CP111015">
    <property type="protein sequence ID" value="WAR01256.1"/>
    <property type="molecule type" value="Genomic_DNA"/>
</dbReference>
<feature type="region of interest" description="Disordered" evidence="2">
    <location>
        <begin position="265"/>
        <end position="292"/>
    </location>
</feature>
<feature type="region of interest" description="Disordered" evidence="2">
    <location>
        <begin position="389"/>
        <end position="435"/>
    </location>
</feature>
<dbReference type="Proteomes" id="UP001164746">
    <property type="component" value="Chromosome 4"/>
</dbReference>
<dbReference type="PANTHER" id="PTHR15237:SF0">
    <property type="entry name" value="CELL CYCLE CHECKPOINT CONTROL PROTEIN"/>
    <property type="match status" value="1"/>
</dbReference>
<sequence length="509" mass="56067">MKCIIPGTNIKVFGRGIHSLSKIGEELYLEPLEHGLALRTVNSSRSAYACFLFAPSFFIHYDDGAGDASSDDSEDTLRCKIAMKSILTVFRSLSTMEKTVERCKIKLNMKESRLVFQLYCRHGIVKTHNLAFIECETLQAVFSKDMSPNSLTASSKLLCDAVMNFQNNQEEITLIVNPEKIVIKNYVDDEPDPNKVMHTNLSLEPDEFDNCQVGVDTEAILGFAEVTTLPLTINFETAGRPIVFTIDSDSTFEGNFVLATLADQQGQSQAQTQPRQATQKRSNIDSARSNEVNADYTDFMNDDTDFDIMIQNDTTVVYPRQTSVDTDKHTHTLRVKEAGALETHTDRSEGSVARQTNTDRSEGSVARQTNTDRDKGVVARQMHTDRVEGGGAISSASRGGIRRVGGKGDNQSKSGRFNSPIVNNSVPSDDEESPVLPMLGTKVKIGDTTLTEDMVVDNADEDEDVVPGTPPAKRFRSLFFGSSQASQSQSRNPDLCTSRVLAPDSDDEN</sequence>
<feature type="compositionally biased region" description="Low complexity" evidence="2">
    <location>
        <begin position="265"/>
        <end position="279"/>
    </location>
</feature>
<keyword evidence="4" id="KW-1185">Reference proteome</keyword>
<dbReference type="CDD" id="cd00577">
    <property type="entry name" value="PCNA"/>
    <property type="match status" value="1"/>
</dbReference>
<feature type="region of interest" description="Disordered" evidence="2">
    <location>
        <begin position="480"/>
        <end position="509"/>
    </location>
</feature>